<name>U9T4V4_RHIID</name>
<dbReference type="HOGENOM" id="CLU_1462098_0_0_1"/>
<gene>
    <name evidence="1" type="ORF">GLOINDRAFT_83418</name>
</gene>
<dbReference type="AlphaFoldDB" id="U9T4V4"/>
<dbReference type="VEuPathDB" id="FungiDB:RhiirFUN_004795"/>
<proteinExistence type="predicted"/>
<organism evidence="1">
    <name type="scientific">Rhizophagus irregularis (strain DAOM 181602 / DAOM 197198 / MUCL 43194)</name>
    <name type="common">Arbuscular mycorrhizal fungus</name>
    <name type="synonym">Glomus intraradices</name>
    <dbReference type="NCBI Taxonomy" id="747089"/>
    <lineage>
        <taxon>Eukaryota</taxon>
        <taxon>Fungi</taxon>
        <taxon>Fungi incertae sedis</taxon>
        <taxon>Mucoromycota</taxon>
        <taxon>Glomeromycotina</taxon>
        <taxon>Glomeromycetes</taxon>
        <taxon>Glomerales</taxon>
        <taxon>Glomeraceae</taxon>
        <taxon>Rhizophagus</taxon>
    </lineage>
</organism>
<reference evidence="1" key="1">
    <citation type="submission" date="2013-07" db="EMBL/GenBank/DDBJ databases">
        <title>The genome of an arbuscular mycorrhizal fungus provides insights into the evolution of the oldest plant symbiosis.</title>
        <authorList>
            <consortium name="DOE Joint Genome Institute"/>
            <person name="Tisserant E."/>
            <person name="Malbreil M."/>
            <person name="Kuo A."/>
            <person name="Kohler A."/>
            <person name="Symeonidi A."/>
            <person name="Balestrini R."/>
            <person name="Charron P."/>
            <person name="Duensing N."/>
            <person name="Frei-dit-Frey N."/>
            <person name="Gianinazzi-Pearson V."/>
            <person name="Gilbert B."/>
            <person name="Handa Y."/>
            <person name="Hijri M."/>
            <person name="Kaul R."/>
            <person name="Kawaguchi M."/>
            <person name="Krajinski F."/>
            <person name="Lammers P."/>
            <person name="Lapierre D."/>
            <person name="Masclaux F.G."/>
            <person name="Murat C."/>
            <person name="Morin E."/>
            <person name="Ndikumana S."/>
            <person name="Pagni M."/>
            <person name="Petitpierre D."/>
            <person name="Requena N."/>
            <person name="Rosikiewicz P."/>
            <person name="Riley R."/>
            <person name="Saito K."/>
            <person name="San Clemente H."/>
            <person name="Shapiro H."/>
            <person name="van Tuinen D."/>
            <person name="Becard G."/>
            <person name="Bonfante P."/>
            <person name="Paszkowski U."/>
            <person name="Shachar-Hill Y."/>
            <person name="Young J.P."/>
            <person name="Sanders I.R."/>
            <person name="Henrissat B."/>
            <person name="Rensing S.A."/>
            <person name="Grigoriev I.V."/>
            <person name="Corradi N."/>
            <person name="Roux C."/>
            <person name="Martin F."/>
        </authorList>
    </citation>
    <scope>NUCLEOTIDE SEQUENCE</scope>
    <source>
        <strain evidence="1">DAOM 197198</strain>
    </source>
</reference>
<protein>
    <submittedName>
        <fullName evidence="1">Uncharacterized protein</fullName>
    </submittedName>
</protein>
<accession>U9T4V4</accession>
<evidence type="ECO:0000313" key="1">
    <source>
        <dbReference type="EMBL" id="ESA01358.1"/>
    </source>
</evidence>
<sequence length="187" mass="21327">MMMKWTELNIPVSKLKISDAISLYAEAWKATKTEILYCLLLLLHLASPLSKEQNDDNENLNEIEEVQKLLDQYSNFISGGLMSAKEFILIDDDNNYGGKEITDEEIVNIVKSNEMDLAEEEIILQSKMSVSEALASLDKVLSFLDNPPDTFIMEFNNRNISHDLKKHIVLFDKNSRVQSVLDGWLSI</sequence>
<dbReference type="EMBL" id="KI296522">
    <property type="protein sequence ID" value="ESA01358.1"/>
    <property type="molecule type" value="Genomic_DNA"/>
</dbReference>